<feature type="transmembrane region" description="Helical" evidence="7">
    <location>
        <begin position="75"/>
        <end position="100"/>
    </location>
</feature>
<dbReference type="OrthoDB" id="9788907at2"/>
<dbReference type="AlphaFoldDB" id="A0A437S9S0"/>
<dbReference type="GO" id="GO:0005886">
    <property type="term" value="C:plasma membrane"/>
    <property type="evidence" value="ECO:0007669"/>
    <property type="project" value="UniProtKB-SubCell"/>
</dbReference>
<evidence type="ECO:0000256" key="6">
    <source>
        <dbReference type="ARBA" id="ARBA00023136"/>
    </source>
</evidence>
<feature type="transmembrane region" description="Helical" evidence="7">
    <location>
        <begin position="166"/>
        <end position="184"/>
    </location>
</feature>
<keyword evidence="6 7" id="KW-0472">Membrane</keyword>
<dbReference type="PANTHER" id="PTHR43663">
    <property type="entry name" value="CHROMATE TRANSPORT PROTEIN-RELATED"/>
    <property type="match status" value="1"/>
</dbReference>
<proteinExistence type="inferred from homology"/>
<evidence type="ECO:0000313" key="9">
    <source>
        <dbReference type="Proteomes" id="UP000288812"/>
    </source>
</evidence>
<comment type="caution">
    <text evidence="8">The sequence shown here is derived from an EMBL/GenBank/DDBJ whole genome shotgun (WGS) entry which is preliminary data.</text>
</comment>
<evidence type="ECO:0000313" key="8">
    <source>
        <dbReference type="EMBL" id="RVU55732.1"/>
    </source>
</evidence>
<keyword evidence="3" id="KW-1003">Cell membrane</keyword>
<feature type="transmembrane region" description="Helical" evidence="7">
    <location>
        <begin position="112"/>
        <end position="130"/>
    </location>
</feature>
<gene>
    <name evidence="8" type="ORF">EF514_00520</name>
</gene>
<evidence type="ECO:0000256" key="4">
    <source>
        <dbReference type="ARBA" id="ARBA00022692"/>
    </source>
</evidence>
<evidence type="ECO:0000256" key="3">
    <source>
        <dbReference type="ARBA" id="ARBA00022475"/>
    </source>
</evidence>
<feature type="transmembrane region" description="Helical" evidence="7">
    <location>
        <begin position="142"/>
        <end position="161"/>
    </location>
</feature>
<comment type="subcellular location">
    <subcellularLocation>
        <location evidence="1">Cell membrane</location>
        <topology evidence="1">Multi-pass membrane protein</topology>
    </subcellularLocation>
</comment>
<comment type="similarity">
    <text evidence="2">Belongs to the chromate ion transporter (CHR) (TC 2.A.51) family.</text>
</comment>
<dbReference type="EMBL" id="RLIH01000001">
    <property type="protein sequence ID" value="RVU55732.1"/>
    <property type="molecule type" value="Genomic_DNA"/>
</dbReference>
<dbReference type="InterPro" id="IPR003370">
    <property type="entry name" value="Chromate_transpt"/>
</dbReference>
<keyword evidence="4 7" id="KW-0812">Transmembrane</keyword>
<dbReference type="GO" id="GO:0015109">
    <property type="term" value="F:chromate transmembrane transporter activity"/>
    <property type="evidence" value="ECO:0007669"/>
    <property type="project" value="InterPro"/>
</dbReference>
<evidence type="ECO:0000256" key="1">
    <source>
        <dbReference type="ARBA" id="ARBA00004651"/>
    </source>
</evidence>
<dbReference type="InterPro" id="IPR052518">
    <property type="entry name" value="CHR_Transporter"/>
</dbReference>
<dbReference type="RefSeq" id="WP_127722735.1">
    <property type="nucleotide sequence ID" value="NZ_RLIH01000001.1"/>
</dbReference>
<keyword evidence="5 7" id="KW-1133">Transmembrane helix</keyword>
<accession>A0A437S9S0</accession>
<sequence>MNNLFVQLYLTFLQIGVLAFGGGYATIPLIEKFIVHGNNWLSMSEFLDLISISQMTPGPIAINSATFVGQRVGGFLGSVVATAGFVTPQFIIMMIFGYFLFTKNKKFKILNWILNGIKAGIVSLILISAINLIETSIFPEGFASANIVVIVTFILGFILYIKKVDLFKLIGLGAVLGILLNFIMTLI</sequence>
<evidence type="ECO:0000256" key="2">
    <source>
        <dbReference type="ARBA" id="ARBA00005262"/>
    </source>
</evidence>
<evidence type="ECO:0000256" key="5">
    <source>
        <dbReference type="ARBA" id="ARBA00022989"/>
    </source>
</evidence>
<keyword evidence="9" id="KW-1185">Reference proteome</keyword>
<evidence type="ECO:0000256" key="7">
    <source>
        <dbReference type="SAM" id="Phobius"/>
    </source>
</evidence>
<name>A0A437S9S0_9FIRM</name>
<reference evidence="8 9" key="1">
    <citation type="submission" date="2018-11" db="EMBL/GenBank/DDBJ databases">
        <title>Genome sequencing and assembly of Anaerosphaera sp. nov., GS7-6-2.</title>
        <authorList>
            <person name="Rettenmaier R."/>
            <person name="Liebl W."/>
            <person name="Zverlov V."/>
        </authorList>
    </citation>
    <scope>NUCLEOTIDE SEQUENCE [LARGE SCALE GENOMIC DNA]</scope>
    <source>
        <strain evidence="8 9">GS7-6-2</strain>
    </source>
</reference>
<dbReference type="Pfam" id="PF02417">
    <property type="entry name" value="Chromate_transp"/>
    <property type="match status" value="1"/>
</dbReference>
<dbReference type="Proteomes" id="UP000288812">
    <property type="component" value="Unassembled WGS sequence"/>
</dbReference>
<organism evidence="8 9">
    <name type="scientific">Anaerosphaera multitolerans</name>
    <dbReference type="NCBI Taxonomy" id="2487351"/>
    <lineage>
        <taxon>Bacteria</taxon>
        <taxon>Bacillati</taxon>
        <taxon>Bacillota</taxon>
        <taxon>Tissierellia</taxon>
        <taxon>Tissierellales</taxon>
        <taxon>Peptoniphilaceae</taxon>
        <taxon>Anaerosphaera</taxon>
    </lineage>
</organism>
<dbReference type="PANTHER" id="PTHR43663:SF1">
    <property type="entry name" value="CHROMATE TRANSPORTER"/>
    <property type="match status" value="1"/>
</dbReference>
<protein>
    <submittedName>
        <fullName evidence="8">Chromate transporter</fullName>
    </submittedName>
</protein>